<evidence type="ECO:0000256" key="8">
    <source>
        <dbReference type="ARBA" id="ARBA00023242"/>
    </source>
</evidence>
<evidence type="ECO:0000256" key="9">
    <source>
        <dbReference type="SAM" id="MobiDB-lite"/>
    </source>
</evidence>
<evidence type="ECO:0000256" key="5">
    <source>
        <dbReference type="ARBA" id="ARBA00023125"/>
    </source>
</evidence>
<evidence type="ECO:0000313" key="11">
    <source>
        <dbReference type="EMBL" id="CAI9116031.1"/>
    </source>
</evidence>
<dbReference type="Proteomes" id="UP001161247">
    <property type="component" value="Chromosome 8"/>
</dbReference>
<feature type="compositionally biased region" description="Basic and acidic residues" evidence="9">
    <location>
        <begin position="299"/>
        <end position="310"/>
    </location>
</feature>
<dbReference type="InterPro" id="IPR003958">
    <property type="entry name" value="CBFA_NFYB_domain"/>
</dbReference>
<dbReference type="GO" id="GO:0016602">
    <property type="term" value="C:CCAAT-binding factor complex"/>
    <property type="evidence" value="ECO:0007669"/>
    <property type="project" value="InterPro"/>
</dbReference>
<dbReference type="SUPFAM" id="SSF47113">
    <property type="entry name" value="Histone-fold"/>
    <property type="match status" value="1"/>
</dbReference>
<dbReference type="GO" id="GO:0046982">
    <property type="term" value="F:protein heterodimerization activity"/>
    <property type="evidence" value="ECO:0007669"/>
    <property type="project" value="InterPro"/>
</dbReference>
<keyword evidence="3" id="KW-0938">Abscisic acid signaling pathway</keyword>
<evidence type="ECO:0000256" key="2">
    <source>
        <dbReference type="ARBA" id="ARBA00009053"/>
    </source>
</evidence>
<keyword evidence="6" id="KW-0010">Activator</keyword>
<dbReference type="PANTHER" id="PTHR11064">
    <property type="entry name" value="CCAAT-BINDING TRANSCRIPTION FACTOR-RELATED"/>
    <property type="match status" value="1"/>
</dbReference>
<evidence type="ECO:0000256" key="3">
    <source>
        <dbReference type="ARBA" id="ARBA00022682"/>
    </source>
</evidence>
<feature type="domain" description="Transcription factor CBF/NF-Y/archaeal histone" evidence="10">
    <location>
        <begin position="90"/>
        <end position="154"/>
    </location>
</feature>
<evidence type="ECO:0000256" key="7">
    <source>
        <dbReference type="ARBA" id="ARBA00023163"/>
    </source>
</evidence>
<feature type="region of interest" description="Disordered" evidence="9">
    <location>
        <begin position="208"/>
        <end position="310"/>
    </location>
</feature>
<dbReference type="GO" id="GO:0001228">
    <property type="term" value="F:DNA-binding transcription activator activity, RNA polymerase II-specific"/>
    <property type="evidence" value="ECO:0007669"/>
    <property type="project" value="InterPro"/>
</dbReference>
<keyword evidence="5" id="KW-0238">DNA-binding</keyword>
<dbReference type="InterPro" id="IPR027113">
    <property type="entry name" value="Transc_fact_NFYB/HAP3"/>
</dbReference>
<feature type="compositionally biased region" description="Low complexity" evidence="9">
    <location>
        <begin position="271"/>
        <end position="289"/>
    </location>
</feature>
<comment type="similarity">
    <text evidence="2">Belongs to the NFYB/HAP3 subunit family.</text>
</comment>
<keyword evidence="8" id="KW-0539">Nucleus</keyword>
<feature type="compositionally biased region" description="Polar residues" evidence="9">
    <location>
        <begin position="260"/>
        <end position="270"/>
    </location>
</feature>
<dbReference type="InterPro" id="IPR003956">
    <property type="entry name" value="Transcrpt_fac_NFYB/HAP3_CS"/>
</dbReference>
<evidence type="ECO:0000256" key="4">
    <source>
        <dbReference type="ARBA" id="ARBA00023015"/>
    </source>
</evidence>
<accession>A0AAV1E8K8</accession>
<dbReference type="FunFam" id="1.10.20.10:FF:000049">
    <property type="entry name" value="Nuclear transcription factor Y subunit B-6"/>
    <property type="match status" value="1"/>
</dbReference>
<keyword evidence="4" id="KW-0805">Transcription regulation</keyword>
<dbReference type="GO" id="GO:0000978">
    <property type="term" value="F:RNA polymerase II cis-regulatory region sequence-specific DNA binding"/>
    <property type="evidence" value="ECO:0007669"/>
    <property type="project" value="TreeGrafter"/>
</dbReference>
<gene>
    <name evidence="11" type="ORF">OLC1_LOCUS22423</name>
</gene>
<organism evidence="11 12">
    <name type="scientific">Oldenlandia corymbosa var. corymbosa</name>
    <dbReference type="NCBI Taxonomy" id="529605"/>
    <lineage>
        <taxon>Eukaryota</taxon>
        <taxon>Viridiplantae</taxon>
        <taxon>Streptophyta</taxon>
        <taxon>Embryophyta</taxon>
        <taxon>Tracheophyta</taxon>
        <taxon>Spermatophyta</taxon>
        <taxon>Magnoliopsida</taxon>
        <taxon>eudicotyledons</taxon>
        <taxon>Gunneridae</taxon>
        <taxon>Pentapetalae</taxon>
        <taxon>asterids</taxon>
        <taxon>lamiids</taxon>
        <taxon>Gentianales</taxon>
        <taxon>Rubiaceae</taxon>
        <taxon>Rubioideae</taxon>
        <taxon>Spermacoceae</taxon>
        <taxon>Hedyotis-Oldenlandia complex</taxon>
        <taxon>Oldenlandia</taxon>
    </lineage>
</organism>
<dbReference type="GO" id="GO:0009738">
    <property type="term" value="P:abscisic acid-activated signaling pathway"/>
    <property type="evidence" value="ECO:0007669"/>
    <property type="project" value="UniProtKB-KW"/>
</dbReference>
<keyword evidence="12" id="KW-1185">Reference proteome</keyword>
<dbReference type="InterPro" id="IPR009072">
    <property type="entry name" value="Histone-fold"/>
</dbReference>
<feature type="compositionally biased region" description="Low complexity" evidence="9">
    <location>
        <begin position="219"/>
        <end position="228"/>
    </location>
</feature>
<evidence type="ECO:0000259" key="10">
    <source>
        <dbReference type="Pfam" id="PF00808"/>
    </source>
</evidence>
<dbReference type="PROSITE" id="PS00685">
    <property type="entry name" value="NFYB_HAP3"/>
    <property type="match status" value="1"/>
</dbReference>
<dbReference type="Pfam" id="PF00808">
    <property type="entry name" value="CBFD_NFYB_HMF"/>
    <property type="match status" value="1"/>
</dbReference>
<dbReference type="EMBL" id="OX459125">
    <property type="protein sequence ID" value="CAI9116031.1"/>
    <property type="molecule type" value="Genomic_DNA"/>
</dbReference>
<proteinExistence type="inferred from homology"/>
<evidence type="ECO:0000256" key="1">
    <source>
        <dbReference type="ARBA" id="ARBA00004123"/>
    </source>
</evidence>
<evidence type="ECO:0000256" key="6">
    <source>
        <dbReference type="ARBA" id="ARBA00023159"/>
    </source>
</evidence>
<protein>
    <submittedName>
        <fullName evidence="11">OLC1v1017075C1</fullName>
    </submittedName>
</protein>
<dbReference type="PANTHER" id="PTHR11064:SF196">
    <property type="entry name" value="NUCLEAR TRANSCRIPTION FACTOR Y SUBUNIT B-6"/>
    <property type="match status" value="1"/>
</dbReference>
<keyword evidence="7" id="KW-0804">Transcription</keyword>
<dbReference type="CDD" id="cd22907">
    <property type="entry name" value="HFD_NFYB"/>
    <property type="match status" value="1"/>
</dbReference>
<evidence type="ECO:0000313" key="12">
    <source>
        <dbReference type="Proteomes" id="UP001161247"/>
    </source>
</evidence>
<reference evidence="11" key="1">
    <citation type="submission" date="2023-03" db="EMBL/GenBank/DDBJ databases">
        <authorList>
            <person name="Julca I."/>
        </authorList>
    </citation>
    <scope>NUCLEOTIDE SEQUENCE</scope>
</reference>
<dbReference type="Gene3D" id="1.10.20.10">
    <property type="entry name" value="Histone, subunit A"/>
    <property type="match status" value="1"/>
</dbReference>
<dbReference type="PRINTS" id="PR00615">
    <property type="entry name" value="CCAATSUBUNTA"/>
</dbReference>
<name>A0AAV1E8K8_OLDCO</name>
<dbReference type="AlphaFoldDB" id="A0AAV1E8K8"/>
<comment type="subcellular location">
    <subcellularLocation>
        <location evidence="1">Nucleus</location>
    </subcellularLocation>
</comment>
<sequence>MAGGARVNRNGSGAGGFTGYRWNVSNSNSGMNNGNGLPLQVQPPAAPNSNQLNLINNYAAANYGNGGNAVVGGGGAADGGECMVREQDRFLPIANVVRIMRKILPRHAKISDDAKDTVQECVSEFISFVTGEANDRCQREHRKTITAEDVLWAMSKLGFDDYIEPLTLYLQRHREFDDAAALGDHQHHHRAGAGSSSDALLGKRSAAVAAAGGGEHHPPASGIDLAPPAGGPPPPVMHFLPNHQPAAPAGFFTPPPAGFLSSSGSEMNNHPSSSNGNFGAGPSSSSSQSVLVAVDNGEEDHQGVGHGNKD</sequence>